<evidence type="ECO:0000256" key="2">
    <source>
        <dbReference type="SAM" id="MobiDB-lite"/>
    </source>
</evidence>
<reference evidence="3" key="1">
    <citation type="journal article" date="2020" name="Nat. Ecol. Evol.">
        <title>Deeply conserved synteny resolves early events in vertebrate evolution.</title>
        <authorList>
            <person name="Simakov O."/>
            <person name="Marletaz F."/>
            <person name="Yue J.X."/>
            <person name="O'Connell B."/>
            <person name="Jenkins J."/>
            <person name="Brandt A."/>
            <person name="Calef R."/>
            <person name="Tung C.H."/>
            <person name="Huang T.K."/>
            <person name="Schmutz J."/>
            <person name="Satoh N."/>
            <person name="Yu J.K."/>
            <person name="Putnam N.H."/>
            <person name="Green R.E."/>
            <person name="Rokhsar D.S."/>
        </authorList>
    </citation>
    <scope>NUCLEOTIDE SEQUENCE [LARGE SCALE GENOMIC DNA]</scope>
    <source>
        <strain evidence="3">S238N-H82</strain>
    </source>
</reference>
<protein>
    <submittedName>
        <fullName evidence="4">Uncharacterized protein LOC118415458</fullName>
    </submittedName>
</protein>
<sequence>MKSQPLFRFRTGPKSPPTTQGELVWFEQPASSGLQTPNWSSHVVIQGPEFGSLAVRLTTTGGVAKLAFLCPEYFGRRFRIVWTEDPGDIWTDPALIRTATIDGDSERYVDVQLTDVNGDGKDDLLVVTSSGTNGTVRVYEIPDDFRNGTWERHVIASGFSIPGNVTQGEGTPGLAVLLRRDSKKPPILLSGDDDGHAYLLIPSTDDPADWSYQKRPLLTSTGIVGGISAADIDGDGNIEAFISAYGEDKVHVFRFTDAENGSDVRMVNSGTVGLLSVIVAWLVHYG</sequence>
<accession>A0A9J7MQY1</accession>
<dbReference type="Proteomes" id="UP000001554">
    <property type="component" value="Chromosome 5"/>
</dbReference>
<dbReference type="OrthoDB" id="10022113at2759"/>
<keyword evidence="1" id="KW-0732">Signal</keyword>
<proteinExistence type="predicted"/>
<dbReference type="Gene3D" id="2.130.10.130">
    <property type="entry name" value="Integrin alpha, N-terminal"/>
    <property type="match status" value="1"/>
</dbReference>
<dbReference type="KEGG" id="bfo:118415458"/>
<evidence type="ECO:0000313" key="4">
    <source>
        <dbReference type="RefSeq" id="XP_035675995.1"/>
    </source>
</evidence>
<dbReference type="SUPFAM" id="SSF69318">
    <property type="entry name" value="Integrin alpha N-terminal domain"/>
    <property type="match status" value="1"/>
</dbReference>
<dbReference type="InterPro" id="IPR028994">
    <property type="entry name" value="Integrin_alpha_N"/>
</dbReference>
<dbReference type="RefSeq" id="XP_035675995.1">
    <property type="nucleotide sequence ID" value="XM_035820102.1"/>
</dbReference>
<keyword evidence="3" id="KW-1185">Reference proteome</keyword>
<name>A0A9J7MQY1_BRAFL</name>
<dbReference type="AlphaFoldDB" id="A0A9J7MQY1"/>
<dbReference type="PANTHER" id="PTHR35836:SF1">
    <property type="entry name" value="VCBS REPEAT-CONTAINING PROTEIN"/>
    <property type="match status" value="1"/>
</dbReference>
<organism evidence="3 4">
    <name type="scientific">Branchiostoma floridae</name>
    <name type="common">Florida lancelet</name>
    <name type="synonym">Amphioxus</name>
    <dbReference type="NCBI Taxonomy" id="7739"/>
    <lineage>
        <taxon>Eukaryota</taxon>
        <taxon>Metazoa</taxon>
        <taxon>Chordata</taxon>
        <taxon>Cephalochordata</taxon>
        <taxon>Leptocardii</taxon>
        <taxon>Amphioxiformes</taxon>
        <taxon>Branchiostomatidae</taxon>
        <taxon>Branchiostoma</taxon>
    </lineage>
</organism>
<feature type="region of interest" description="Disordered" evidence="2">
    <location>
        <begin position="1"/>
        <end position="20"/>
    </location>
</feature>
<evidence type="ECO:0000256" key="1">
    <source>
        <dbReference type="ARBA" id="ARBA00022729"/>
    </source>
</evidence>
<dbReference type="GeneID" id="118415458"/>
<evidence type="ECO:0000313" key="3">
    <source>
        <dbReference type="Proteomes" id="UP000001554"/>
    </source>
</evidence>
<dbReference type="Pfam" id="PF01839">
    <property type="entry name" value="FG-GAP"/>
    <property type="match status" value="1"/>
</dbReference>
<gene>
    <name evidence="4" type="primary">LOC118415458</name>
</gene>
<reference evidence="4" key="2">
    <citation type="submission" date="2025-08" db="UniProtKB">
        <authorList>
            <consortium name="RefSeq"/>
        </authorList>
    </citation>
    <scope>IDENTIFICATION</scope>
    <source>
        <strain evidence="4">S238N-H82</strain>
        <tissue evidence="4">Testes</tissue>
    </source>
</reference>
<dbReference type="InterPro" id="IPR013517">
    <property type="entry name" value="FG-GAP"/>
</dbReference>
<dbReference type="PANTHER" id="PTHR35836">
    <property type="entry name" value="VCBS REPEAT-CONTAINING PROTEIN"/>
    <property type="match status" value="1"/>
</dbReference>